<protein>
    <submittedName>
        <fullName evidence="1">Class I SAM-dependent methyltransferase</fullName>
    </submittedName>
</protein>
<gene>
    <name evidence="1" type="ORF">PGH07_06840</name>
</gene>
<dbReference type="InterPro" id="IPR029063">
    <property type="entry name" value="SAM-dependent_MTases_sf"/>
</dbReference>
<dbReference type="GO" id="GO:0008168">
    <property type="term" value="F:methyltransferase activity"/>
    <property type="evidence" value="ECO:0007669"/>
    <property type="project" value="UniProtKB-KW"/>
</dbReference>
<proteinExistence type="predicted"/>
<dbReference type="EMBL" id="JAQIBD010000002">
    <property type="protein sequence ID" value="MDM5271889.1"/>
    <property type="molecule type" value="Genomic_DNA"/>
</dbReference>
<accession>A0ABT7QYH5</accession>
<dbReference type="GO" id="GO:0032259">
    <property type="term" value="P:methylation"/>
    <property type="evidence" value="ECO:0007669"/>
    <property type="project" value="UniProtKB-KW"/>
</dbReference>
<dbReference type="Proteomes" id="UP001169069">
    <property type="component" value="Unassembled WGS sequence"/>
</dbReference>
<evidence type="ECO:0000313" key="1">
    <source>
        <dbReference type="EMBL" id="MDM5271889.1"/>
    </source>
</evidence>
<comment type="caution">
    <text evidence="1">The sequence shown here is derived from an EMBL/GenBank/DDBJ whole genome shotgun (WGS) entry which is preliminary data.</text>
</comment>
<dbReference type="Gene3D" id="3.40.50.150">
    <property type="entry name" value="Vaccinia Virus protein VP39"/>
    <property type="match status" value="1"/>
</dbReference>
<keyword evidence="1" id="KW-0489">Methyltransferase</keyword>
<dbReference type="RefSeq" id="WP_289413613.1">
    <property type="nucleotide sequence ID" value="NZ_JAQIBD010000002.1"/>
</dbReference>
<reference evidence="1" key="1">
    <citation type="submission" date="2023-01" db="EMBL/GenBank/DDBJ databases">
        <title>Sulfurovum sp. zt1-1 genome assembly.</title>
        <authorList>
            <person name="Wang J."/>
        </authorList>
    </citation>
    <scope>NUCLEOTIDE SEQUENCE</scope>
    <source>
        <strain evidence="1">Zt1-1</strain>
    </source>
</reference>
<name>A0ABT7QYH5_9BACT</name>
<evidence type="ECO:0000313" key="2">
    <source>
        <dbReference type="Proteomes" id="UP001169069"/>
    </source>
</evidence>
<organism evidence="1 2">
    <name type="scientific">Sulfurovum zhangzhouensis</name>
    <dbReference type="NCBI Taxonomy" id="3019067"/>
    <lineage>
        <taxon>Bacteria</taxon>
        <taxon>Pseudomonadati</taxon>
        <taxon>Campylobacterota</taxon>
        <taxon>Epsilonproteobacteria</taxon>
        <taxon>Campylobacterales</taxon>
        <taxon>Sulfurovaceae</taxon>
        <taxon>Sulfurovum</taxon>
    </lineage>
</organism>
<sequence length="227" mass="26009">MKLENIVPWGRNLSEYQSMFLLSDLELKSKILGCGDGPASFNAEVTAMGGDVVSIDPIYHFSKIQIAKRIDEVAHEVLKQVKLNEKHFVWHTISSPDALYTLRMETMQKFLEDYEKGRSEGRYREGALPNFSFEDGQFDLALSSHFLFLYSDHMDEVFHLHAIEEMLRVAKEVRIFPLVTLEGNVSPHLEGIMNILERAGYATEVVETSYEFQKGGDKMLKIRKEEG</sequence>
<keyword evidence="1" id="KW-0808">Transferase</keyword>
<keyword evidence="2" id="KW-1185">Reference proteome</keyword>
<dbReference type="SUPFAM" id="SSF53335">
    <property type="entry name" value="S-adenosyl-L-methionine-dependent methyltransferases"/>
    <property type="match status" value="1"/>
</dbReference>